<evidence type="ECO:0000313" key="2">
    <source>
        <dbReference type="EMBL" id="GGK87354.1"/>
    </source>
</evidence>
<reference evidence="2" key="1">
    <citation type="journal article" date="2014" name="Int. J. Syst. Evol. Microbiol.">
        <title>Complete genome sequence of Corynebacterium casei LMG S-19264T (=DSM 44701T), isolated from a smear-ripened cheese.</title>
        <authorList>
            <consortium name="US DOE Joint Genome Institute (JGI-PGF)"/>
            <person name="Walter F."/>
            <person name="Albersmeier A."/>
            <person name="Kalinowski J."/>
            <person name="Ruckert C."/>
        </authorList>
    </citation>
    <scope>NUCLEOTIDE SEQUENCE</scope>
    <source>
        <strain evidence="2">JCM 3093</strain>
    </source>
</reference>
<dbReference type="AlphaFoldDB" id="A0AA37BLI8"/>
<proteinExistence type="predicted"/>
<dbReference type="Gene3D" id="1.20.120.450">
    <property type="entry name" value="dinb family like domain"/>
    <property type="match status" value="1"/>
</dbReference>
<evidence type="ECO:0000313" key="3">
    <source>
        <dbReference type="Proteomes" id="UP000627984"/>
    </source>
</evidence>
<evidence type="ECO:0000256" key="1">
    <source>
        <dbReference type="SAM" id="MobiDB-lite"/>
    </source>
</evidence>
<dbReference type="Pfam" id="PF04978">
    <property type="entry name" value="MST"/>
    <property type="match status" value="1"/>
</dbReference>
<gene>
    <name evidence="2" type="ORF">GCM10010126_53390</name>
</gene>
<dbReference type="EMBL" id="BMQD01000019">
    <property type="protein sequence ID" value="GGK87354.1"/>
    <property type="molecule type" value="Genomic_DNA"/>
</dbReference>
<dbReference type="InterPro" id="IPR034660">
    <property type="entry name" value="DinB/YfiT-like"/>
</dbReference>
<name>A0AA37BLI8_9ACTN</name>
<dbReference type="Proteomes" id="UP000627984">
    <property type="component" value="Unassembled WGS sequence"/>
</dbReference>
<protein>
    <submittedName>
        <fullName evidence="2">Mini-circle protein</fullName>
    </submittedName>
</protein>
<dbReference type="SUPFAM" id="SSF109854">
    <property type="entry name" value="DinB/YfiT-like putative metalloenzymes"/>
    <property type="match status" value="1"/>
</dbReference>
<sequence length="185" mass="20896">MSRLPRMTQLDDQGRPEPPLEADEAGTLLGFLDFQRATLEWKCAGLDASGLRATVGASPMTLGGLLKHLAYVEDDWFSRWLHGQERRSPWDTVDWEADPDWDWRSAAGDPPEELRALWRDAVARSRSLTEDALAAGGLEQRARRTWPDGRAPSLRWILVHMIEEYARHNGHADLLRESVDGLTGE</sequence>
<reference evidence="2" key="2">
    <citation type="submission" date="2022-09" db="EMBL/GenBank/DDBJ databases">
        <authorList>
            <person name="Sun Q."/>
            <person name="Ohkuma M."/>
        </authorList>
    </citation>
    <scope>NUCLEOTIDE SEQUENCE</scope>
    <source>
        <strain evidence="2">JCM 3093</strain>
    </source>
</reference>
<organism evidence="2 3">
    <name type="scientific">Planomonospora parontospora</name>
    <dbReference type="NCBI Taxonomy" id="58119"/>
    <lineage>
        <taxon>Bacteria</taxon>
        <taxon>Bacillati</taxon>
        <taxon>Actinomycetota</taxon>
        <taxon>Actinomycetes</taxon>
        <taxon>Streptosporangiales</taxon>
        <taxon>Streptosporangiaceae</taxon>
        <taxon>Planomonospora</taxon>
    </lineage>
</organism>
<feature type="region of interest" description="Disordered" evidence="1">
    <location>
        <begin position="1"/>
        <end position="22"/>
    </location>
</feature>
<comment type="caution">
    <text evidence="2">The sequence shown here is derived from an EMBL/GenBank/DDBJ whole genome shotgun (WGS) entry which is preliminary data.</text>
</comment>
<accession>A0AA37BLI8</accession>
<dbReference type="InterPro" id="IPR007061">
    <property type="entry name" value="MST-like"/>
</dbReference>